<dbReference type="AlphaFoldDB" id="A0A5P1F5U7"/>
<organism evidence="1 2">
    <name type="scientific">Asparagus officinalis</name>
    <name type="common">Garden asparagus</name>
    <dbReference type="NCBI Taxonomy" id="4686"/>
    <lineage>
        <taxon>Eukaryota</taxon>
        <taxon>Viridiplantae</taxon>
        <taxon>Streptophyta</taxon>
        <taxon>Embryophyta</taxon>
        <taxon>Tracheophyta</taxon>
        <taxon>Spermatophyta</taxon>
        <taxon>Magnoliopsida</taxon>
        <taxon>Liliopsida</taxon>
        <taxon>Asparagales</taxon>
        <taxon>Asparagaceae</taxon>
        <taxon>Asparagoideae</taxon>
        <taxon>Asparagus</taxon>
    </lineage>
</organism>
<gene>
    <name evidence="1" type="ORF">A4U43_C04F23230</name>
</gene>
<keyword evidence="2" id="KW-1185">Reference proteome</keyword>
<evidence type="ECO:0000313" key="2">
    <source>
        <dbReference type="Proteomes" id="UP000243459"/>
    </source>
</evidence>
<dbReference type="Gramene" id="ONK72787">
    <property type="protein sequence ID" value="ONK72787"/>
    <property type="gene ID" value="A4U43_C04F23230"/>
</dbReference>
<accession>A0A5P1F5U7</accession>
<evidence type="ECO:0000313" key="1">
    <source>
        <dbReference type="EMBL" id="ONK72787.1"/>
    </source>
</evidence>
<dbReference type="Proteomes" id="UP000243459">
    <property type="component" value="Chromosome 4"/>
</dbReference>
<reference evidence="2" key="1">
    <citation type="journal article" date="2017" name="Nat. Commun.">
        <title>The asparagus genome sheds light on the origin and evolution of a young Y chromosome.</title>
        <authorList>
            <person name="Harkess A."/>
            <person name="Zhou J."/>
            <person name="Xu C."/>
            <person name="Bowers J.E."/>
            <person name="Van der Hulst R."/>
            <person name="Ayyampalayam S."/>
            <person name="Mercati F."/>
            <person name="Riccardi P."/>
            <person name="McKain M.R."/>
            <person name="Kakrana A."/>
            <person name="Tang H."/>
            <person name="Ray J."/>
            <person name="Groenendijk J."/>
            <person name="Arikit S."/>
            <person name="Mathioni S.M."/>
            <person name="Nakano M."/>
            <person name="Shan H."/>
            <person name="Telgmann-Rauber A."/>
            <person name="Kanno A."/>
            <person name="Yue Z."/>
            <person name="Chen H."/>
            <person name="Li W."/>
            <person name="Chen Y."/>
            <person name="Xu X."/>
            <person name="Zhang Y."/>
            <person name="Luo S."/>
            <person name="Chen H."/>
            <person name="Gao J."/>
            <person name="Mao Z."/>
            <person name="Pires J.C."/>
            <person name="Luo M."/>
            <person name="Kudrna D."/>
            <person name="Wing R.A."/>
            <person name="Meyers B.C."/>
            <person name="Yi K."/>
            <person name="Kong H."/>
            <person name="Lavrijsen P."/>
            <person name="Sunseri F."/>
            <person name="Falavigna A."/>
            <person name="Ye Y."/>
            <person name="Leebens-Mack J.H."/>
            <person name="Chen G."/>
        </authorList>
    </citation>
    <scope>NUCLEOTIDE SEQUENCE [LARGE SCALE GENOMIC DNA]</scope>
    <source>
        <strain evidence="2">cv. DH0086</strain>
    </source>
</reference>
<dbReference type="EMBL" id="CM007384">
    <property type="protein sequence ID" value="ONK72787.1"/>
    <property type="molecule type" value="Genomic_DNA"/>
</dbReference>
<name>A0A5P1F5U7_ASPOF</name>
<proteinExistence type="predicted"/>
<protein>
    <submittedName>
        <fullName evidence="1">Uncharacterized protein</fullName>
    </submittedName>
</protein>
<sequence length="71" mass="8298">MAEEVDEGSAHDSWVSPLDGREGEKIEAKVYTLSGQTVRRALRRDLLTVVELRWGWKLLMFEYKGWFIKGR</sequence>